<proteinExistence type="predicted"/>
<sequence length="65" mass="7571">MLSNNLPNGMSRSDLIHVGEIAEPRESRLDWLRSERAKALDEIDQVNDYIHELDDEINQMEFGDE</sequence>
<dbReference type="AlphaFoldDB" id="A0A846ZGW2"/>
<protein>
    <submittedName>
        <fullName evidence="1">Uncharacterized protein</fullName>
    </submittedName>
</protein>
<dbReference type="RefSeq" id="WP_168676825.1">
    <property type="nucleotide sequence ID" value="NZ_BPKV01000007.1"/>
</dbReference>
<comment type="caution">
    <text evidence="1">The sequence shown here is derived from an EMBL/GenBank/DDBJ whole genome shotgun (WGS) entry which is preliminary data.</text>
</comment>
<organism evidence="1 2">
    <name type="scientific">Leuconostoc holzapfelii</name>
    <dbReference type="NCBI Taxonomy" id="434464"/>
    <lineage>
        <taxon>Bacteria</taxon>
        <taxon>Bacillati</taxon>
        <taxon>Bacillota</taxon>
        <taxon>Bacilli</taxon>
        <taxon>Lactobacillales</taxon>
        <taxon>Lactobacillaceae</taxon>
        <taxon>Leuconostoc</taxon>
    </lineage>
</organism>
<dbReference type="Proteomes" id="UP000590460">
    <property type="component" value="Unassembled WGS sequence"/>
</dbReference>
<gene>
    <name evidence="1" type="ORF">HF966_05110</name>
</gene>
<reference evidence="1 2" key="1">
    <citation type="submission" date="2020-04" db="EMBL/GenBank/DDBJ databases">
        <title>MicrobeNet Type strains.</title>
        <authorList>
            <person name="Nicholson A.C."/>
        </authorList>
    </citation>
    <scope>NUCLEOTIDE SEQUENCE [LARGE SCALE GENOMIC DNA]</scope>
    <source>
        <strain evidence="1 2">CCUG 54536</strain>
    </source>
</reference>
<evidence type="ECO:0000313" key="1">
    <source>
        <dbReference type="EMBL" id="NKZ18551.1"/>
    </source>
</evidence>
<evidence type="ECO:0000313" key="2">
    <source>
        <dbReference type="Proteomes" id="UP000590460"/>
    </source>
</evidence>
<dbReference type="EMBL" id="JAAXPO010000005">
    <property type="protein sequence ID" value="NKZ18551.1"/>
    <property type="molecule type" value="Genomic_DNA"/>
</dbReference>
<accession>A0A846ZGW2</accession>
<name>A0A846ZGW2_9LACO</name>